<feature type="compositionally biased region" description="Gly residues" evidence="3">
    <location>
        <begin position="230"/>
        <end position="250"/>
    </location>
</feature>
<dbReference type="AlphaFoldDB" id="A0A0H3AB52"/>
<feature type="region of interest" description="Disordered" evidence="3">
    <location>
        <begin position="1"/>
        <end position="29"/>
    </location>
</feature>
<dbReference type="InterPro" id="IPR013216">
    <property type="entry name" value="Methyltransf_11"/>
</dbReference>
<feature type="region of interest" description="Disordered" evidence="3">
    <location>
        <begin position="227"/>
        <end position="254"/>
    </location>
</feature>
<dbReference type="RefSeq" id="WP_011793132.1">
    <property type="nucleotide sequence ID" value="NC_008751.1"/>
</dbReference>
<accession>A0A0H3AB52</accession>
<dbReference type="EMBL" id="CP000527">
    <property type="protein sequence ID" value="ABM29872.1"/>
    <property type="molecule type" value="Genomic_DNA"/>
</dbReference>
<evidence type="ECO:0000313" key="7">
    <source>
        <dbReference type="Proteomes" id="UP000009173"/>
    </source>
</evidence>
<dbReference type="HOGENOM" id="CLU_536111_0_0_7"/>
<evidence type="ECO:0000313" key="6">
    <source>
        <dbReference type="EMBL" id="ABM29872.1"/>
    </source>
</evidence>
<dbReference type="SUPFAM" id="SSF53335">
    <property type="entry name" value="S-adenosyl-L-methionine-dependent methyltransferases"/>
    <property type="match status" value="2"/>
</dbReference>
<sequence length="508" mass="53754" precursor="true">MTPLHGAATPASASAAGSMEASHEASADPRSRFFDERAATWEQRCYPPEARRRLAALVPRFGVERGDCVLDMGTGTGVLIPYLRDGVGDAGRILSFDVSFEMVRRAGCKERDAKGLCVQATAMRIPARDGVFDRVVCFAAFPHFADKPAAMREMARVVRPGGEVVIAHLLSRAELARHHGGHPAVAEDALPDDATMRGLMRDAGLVEGSITDGPGMYVARARKPRTCRAGEGGVPGTPGTPGGRAGGSAGGDAAESAIAGDATGNGSGVEAGFEARRVFTALKHHDAMHHSAVYGVLSGLLRAFACDAALPHGAPGRGGALRILDVGCGEAADVVQALEGVTVGAYTGVDTSAPALAEARRHLAALGCPVTLIEGDYRLALNTSQGSVDVLWMGLFLHHLPRALKADFLRTAHGLLAPGGMVLAHDPIVGEDDTRETMLARMEAIGRERWHFLTSEEVGMVHRHWSCHGHQERFSDLCALGEAAGFDVDMVWHDADNTYGLVRFMRRG</sequence>
<keyword evidence="1 6" id="KW-0489">Methyltransferase</keyword>
<dbReference type="Pfam" id="PF13649">
    <property type="entry name" value="Methyltransf_25"/>
    <property type="match status" value="1"/>
</dbReference>
<dbReference type="GO" id="GO:0032259">
    <property type="term" value="P:methylation"/>
    <property type="evidence" value="ECO:0007669"/>
    <property type="project" value="UniProtKB-KW"/>
</dbReference>
<organism evidence="6 7">
    <name type="scientific">Nitratidesulfovibrio vulgaris (strain DP4)</name>
    <name type="common">Desulfovibrio vulgaris</name>
    <dbReference type="NCBI Taxonomy" id="391774"/>
    <lineage>
        <taxon>Bacteria</taxon>
        <taxon>Pseudomonadati</taxon>
        <taxon>Thermodesulfobacteriota</taxon>
        <taxon>Desulfovibrionia</taxon>
        <taxon>Desulfovibrionales</taxon>
        <taxon>Desulfovibrionaceae</taxon>
        <taxon>Nitratidesulfovibrio</taxon>
    </lineage>
</organism>
<evidence type="ECO:0000259" key="4">
    <source>
        <dbReference type="Pfam" id="PF08241"/>
    </source>
</evidence>
<keyword evidence="2 6" id="KW-0808">Transferase</keyword>
<dbReference type="Proteomes" id="UP000009173">
    <property type="component" value="Chromosome"/>
</dbReference>
<dbReference type="KEGG" id="dvl:Dvul_2861"/>
<dbReference type="GO" id="GO:0008757">
    <property type="term" value="F:S-adenosylmethionine-dependent methyltransferase activity"/>
    <property type="evidence" value="ECO:0007669"/>
    <property type="project" value="InterPro"/>
</dbReference>
<evidence type="ECO:0000256" key="2">
    <source>
        <dbReference type="ARBA" id="ARBA00022679"/>
    </source>
</evidence>
<proteinExistence type="predicted"/>
<dbReference type="InterPro" id="IPR041698">
    <property type="entry name" value="Methyltransf_25"/>
</dbReference>
<feature type="domain" description="Methyltransferase type 11" evidence="4">
    <location>
        <begin position="70"/>
        <end position="166"/>
    </location>
</feature>
<gene>
    <name evidence="6" type="ordered locus">Dvul_2861</name>
</gene>
<dbReference type="Gene3D" id="3.40.50.150">
    <property type="entry name" value="Vaccinia Virus protein VP39"/>
    <property type="match status" value="2"/>
</dbReference>
<dbReference type="PANTHER" id="PTHR43861">
    <property type="entry name" value="TRANS-ACONITATE 2-METHYLTRANSFERASE-RELATED"/>
    <property type="match status" value="1"/>
</dbReference>
<name>A0A0H3AB52_NITV4</name>
<feature type="domain" description="Methyltransferase" evidence="5">
    <location>
        <begin position="323"/>
        <end position="420"/>
    </location>
</feature>
<evidence type="ECO:0000256" key="1">
    <source>
        <dbReference type="ARBA" id="ARBA00022603"/>
    </source>
</evidence>
<protein>
    <submittedName>
        <fullName evidence="6">Methyltransferase type 12</fullName>
    </submittedName>
</protein>
<feature type="compositionally biased region" description="Low complexity" evidence="3">
    <location>
        <begin position="1"/>
        <end position="20"/>
    </location>
</feature>
<reference evidence="7" key="1">
    <citation type="journal article" date="2009" name="Environ. Microbiol.">
        <title>Contribution of mobile genetic elements to Desulfovibrio vulgaris genome plasticity.</title>
        <authorList>
            <person name="Walker C.B."/>
            <person name="Stolyar S."/>
            <person name="Chivian D."/>
            <person name="Pinel N."/>
            <person name="Gabster J.A."/>
            <person name="Dehal P.S."/>
            <person name="He Z."/>
            <person name="Yang Z.K."/>
            <person name="Yen H.C."/>
            <person name="Zhou J."/>
            <person name="Wall J.D."/>
            <person name="Hazen T.C."/>
            <person name="Arkin A.P."/>
            <person name="Stahl D.A."/>
        </authorList>
    </citation>
    <scope>NUCLEOTIDE SEQUENCE [LARGE SCALE GENOMIC DNA]</scope>
    <source>
        <strain evidence="7">DP4</strain>
    </source>
</reference>
<dbReference type="InterPro" id="IPR029063">
    <property type="entry name" value="SAM-dependent_MTases_sf"/>
</dbReference>
<dbReference type="PANTHER" id="PTHR43861:SF1">
    <property type="entry name" value="TRANS-ACONITATE 2-METHYLTRANSFERASE"/>
    <property type="match status" value="1"/>
</dbReference>
<evidence type="ECO:0000259" key="5">
    <source>
        <dbReference type="Pfam" id="PF13649"/>
    </source>
</evidence>
<dbReference type="CDD" id="cd02440">
    <property type="entry name" value="AdoMet_MTases"/>
    <property type="match status" value="2"/>
</dbReference>
<dbReference type="Pfam" id="PF08241">
    <property type="entry name" value="Methyltransf_11"/>
    <property type="match status" value="1"/>
</dbReference>
<evidence type="ECO:0000256" key="3">
    <source>
        <dbReference type="SAM" id="MobiDB-lite"/>
    </source>
</evidence>